<feature type="chain" id="PRO_5039605417" evidence="2">
    <location>
        <begin position="25"/>
        <end position="337"/>
    </location>
</feature>
<evidence type="ECO:0000256" key="1">
    <source>
        <dbReference type="ARBA" id="ARBA00008814"/>
    </source>
</evidence>
<proteinExistence type="inferred from homology"/>
<dbReference type="SUPFAM" id="SSF53807">
    <property type="entry name" value="Helical backbone' metal receptor"/>
    <property type="match status" value="1"/>
</dbReference>
<comment type="similarity">
    <text evidence="1">Belongs to the bacterial solute-binding protein 8 family.</text>
</comment>
<name>A0A1M5YF91_9FIRM</name>
<dbReference type="Pfam" id="PF01497">
    <property type="entry name" value="Peripla_BP_2"/>
    <property type="match status" value="1"/>
</dbReference>
<dbReference type="Proteomes" id="UP000184389">
    <property type="component" value="Unassembled WGS sequence"/>
</dbReference>
<dbReference type="OrthoDB" id="9816357at2"/>
<dbReference type="AlphaFoldDB" id="A0A1M5YF91"/>
<accession>A0A1M5YF91</accession>
<reference evidence="4 5" key="1">
    <citation type="submission" date="2016-11" db="EMBL/GenBank/DDBJ databases">
        <authorList>
            <person name="Jaros S."/>
            <person name="Januszkiewicz K."/>
            <person name="Wedrychowicz H."/>
        </authorList>
    </citation>
    <scope>NUCLEOTIDE SEQUENCE [LARGE SCALE GENOMIC DNA]</scope>
    <source>
        <strain evidence="4 5">DSM 13106</strain>
    </source>
</reference>
<gene>
    <name evidence="4" type="ORF">SAMN02745180_02151</name>
</gene>
<keyword evidence="2" id="KW-0732">Signal</keyword>
<evidence type="ECO:0000256" key="2">
    <source>
        <dbReference type="SAM" id="SignalP"/>
    </source>
</evidence>
<dbReference type="InterPro" id="IPR002491">
    <property type="entry name" value="ABC_transptr_periplasmic_BD"/>
</dbReference>
<dbReference type="PANTHER" id="PTHR30535:SF34">
    <property type="entry name" value="MOLYBDATE-BINDING PROTEIN MOLA"/>
    <property type="match status" value="1"/>
</dbReference>
<dbReference type="PANTHER" id="PTHR30535">
    <property type="entry name" value="VITAMIN B12-BINDING PROTEIN"/>
    <property type="match status" value="1"/>
</dbReference>
<keyword evidence="5" id="KW-1185">Reference proteome</keyword>
<feature type="signal peptide" evidence="2">
    <location>
        <begin position="1"/>
        <end position="24"/>
    </location>
</feature>
<sequence length="337" mass="38222">MKKSKILILILAIAMVLSVFTGCADKKVNNANEEVKKEENKAEVVEEYGISIDENTVTFTDARDKEITIDKKPERVVCLFNSYLDIWYKCGGEVVGRVDSAKEKPVEGSENAEVVGGPGEPSLEKIISLKPDLVILTANFKKQLEIAEMLEQNNIKVIALDNENKEDYFRTVRLFTALTDREDLYEKYEGEVRAAIDDIIEKAPKDKNYKVLILFGSAKGVTVRGSDSMVGDMLKDLNTTNISDIINDSSDSKTFSMEKIIEEDPDFIFVQTMGDVDKVNERVKKDVESNPAWSSLKAVKNDRYIFLPKDLYMYKPNDRYGEAYERLAKILYPEVFN</sequence>
<evidence type="ECO:0000259" key="3">
    <source>
        <dbReference type="PROSITE" id="PS50983"/>
    </source>
</evidence>
<evidence type="ECO:0000313" key="4">
    <source>
        <dbReference type="EMBL" id="SHI10564.1"/>
    </source>
</evidence>
<dbReference type="PROSITE" id="PS51257">
    <property type="entry name" value="PROKAR_LIPOPROTEIN"/>
    <property type="match status" value="1"/>
</dbReference>
<dbReference type="RefSeq" id="WP_084604258.1">
    <property type="nucleotide sequence ID" value="NZ_FQXR01000011.1"/>
</dbReference>
<dbReference type="PROSITE" id="PS50983">
    <property type="entry name" value="FE_B12_PBP"/>
    <property type="match status" value="1"/>
</dbReference>
<dbReference type="STRING" id="1123281.SAMN02745180_02151"/>
<dbReference type="EMBL" id="FQXR01000011">
    <property type="protein sequence ID" value="SHI10564.1"/>
    <property type="molecule type" value="Genomic_DNA"/>
</dbReference>
<feature type="domain" description="Fe/B12 periplasmic-binding" evidence="3">
    <location>
        <begin position="75"/>
        <end position="335"/>
    </location>
</feature>
<dbReference type="Gene3D" id="3.40.50.1980">
    <property type="entry name" value="Nitrogenase molybdenum iron protein domain"/>
    <property type="match status" value="2"/>
</dbReference>
<protein>
    <submittedName>
        <fullName evidence="4">Iron complex transport system substrate-binding protein</fullName>
    </submittedName>
</protein>
<evidence type="ECO:0000313" key="5">
    <source>
        <dbReference type="Proteomes" id="UP000184389"/>
    </source>
</evidence>
<dbReference type="InterPro" id="IPR050902">
    <property type="entry name" value="ABC_Transporter_SBP"/>
</dbReference>
<organism evidence="4 5">
    <name type="scientific">Sporanaerobacter acetigenes DSM 13106</name>
    <dbReference type="NCBI Taxonomy" id="1123281"/>
    <lineage>
        <taxon>Bacteria</taxon>
        <taxon>Bacillati</taxon>
        <taxon>Bacillota</taxon>
        <taxon>Tissierellia</taxon>
        <taxon>Tissierellales</taxon>
        <taxon>Sporanaerobacteraceae</taxon>
        <taxon>Sporanaerobacter</taxon>
    </lineage>
</organism>